<dbReference type="GeneTree" id="ENSGT00390000015057"/>
<proteinExistence type="predicted"/>
<name>A0A2K6RP99_RHIRO</name>
<accession>A0A2K6RP99</accession>
<evidence type="ECO:0000256" key="1">
    <source>
        <dbReference type="SAM" id="MobiDB-lite"/>
    </source>
</evidence>
<protein>
    <submittedName>
        <fullName evidence="2">VPS9 domain containing 1</fullName>
    </submittedName>
</protein>
<dbReference type="Proteomes" id="UP000233200">
    <property type="component" value="Unplaced"/>
</dbReference>
<reference evidence="2" key="2">
    <citation type="submission" date="2025-09" db="UniProtKB">
        <authorList>
            <consortium name="Ensembl"/>
        </authorList>
    </citation>
    <scope>IDENTIFICATION</scope>
</reference>
<dbReference type="AlphaFoldDB" id="A0A2K6RP99"/>
<evidence type="ECO:0000313" key="2">
    <source>
        <dbReference type="Ensembl" id="ENSRROP00000042857.1"/>
    </source>
</evidence>
<evidence type="ECO:0000313" key="3">
    <source>
        <dbReference type="Proteomes" id="UP000233200"/>
    </source>
</evidence>
<gene>
    <name evidence="2" type="primary">VPS9D1</name>
</gene>
<dbReference type="Ensembl" id="ENSRROT00000067366.1">
    <property type="protein sequence ID" value="ENSRROP00000042857.1"/>
    <property type="gene ID" value="ENSRROG00000044528.1"/>
</dbReference>
<keyword evidence="3" id="KW-1185">Reference proteome</keyword>
<organism evidence="2 3">
    <name type="scientific">Rhinopithecus roxellana</name>
    <name type="common">Golden snub-nosed monkey</name>
    <name type="synonym">Pygathrix roxellana</name>
    <dbReference type="NCBI Taxonomy" id="61622"/>
    <lineage>
        <taxon>Eukaryota</taxon>
        <taxon>Metazoa</taxon>
        <taxon>Chordata</taxon>
        <taxon>Craniata</taxon>
        <taxon>Vertebrata</taxon>
        <taxon>Euteleostomi</taxon>
        <taxon>Mammalia</taxon>
        <taxon>Eutheria</taxon>
        <taxon>Euarchontoglires</taxon>
        <taxon>Primates</taxon>
        <taxon>Haplorrhini</taxon>
        <taxon>Catarrhini</taxon>
        <taxon>Cercopithecidae</taxon>
        <taxon>Colobinae</taxon>
        <taxon>Rhinopithecus</taxon>
    </lineage>
</organism>
<sequence>MSAAAGDGTVKPLQSAMKLANGAIELDTGNRPRRADATGGGLPAESEVEGCV</sequence>
<reference evidence="2" key="1">
    <citation type="submission" date="2025-08" db="UniProtKB">
        <authorList>
            <consortium name="Ensembl"/>
        </authorList>
    </citation>
    <scope>IDENTIFICATION</scope>
</reference>
<feature type="region of interest" description="Disordered" evidence="1">
    <location>
        <begin position="24"/>
        <end position="52"/>
    </location>
</feature>